<dbReference type="GO" id="GO:0006260">
    <property type="term" value="P:DNA replication"/>
    <property type="evidence" value="ECO:0007669"/>
    <property type="project" value="UniProtKB-KW"/>
</dbReference>
<proteinExistence type="inferred from homology"/>
<evidence type="ECO:0000256" key="5">
    <source>
        <dbReference type="ARBA" id="ARBA00022722"/>
    </source>
</evidence>
<sequence>MSLPTKRFRLSAKNFFLTYPECSLSKDDALTQLPAIPLPTNKKFIRVTRELHEDGSPHIHVLLQLEGKAQITNQRIFDLRHLHSSRCFHPNIQSAKSCSDLKAYVEKDGDYTDWGEFQIDSRSSRGGTHDLLTRYADASNATSEQELLQIIKEKDPRSFVLQYHKIKANAERIFARPVAMFRSNWAYSSFHVTQGIQQWLVTNFDENSAVRPFENNIFILKENIGRPISLILEGPSRTGKTEWARLLGPHNYICGYMDFNTHTFRNDVMYNVIDNIEPHYLKSKHWKQLIGAERDWQSKCKCVKKPVQIRGGIPAIVLCNPGSDSSYSEFLDKSENISLRQWTRQNARFDFITSPLYTLQRDDIDTTMTTT</sequence>
<evidence type="ECO:0000259" key="12">
    <source>
        <dbReference type="PROSITE" id="PS52020"/>
    </source>
</evidence>
<evidence type="ECO:0000256" key="3">
    <source>
        <dbReference type="ARBA" id="ARBA00022695"/>
    </source>
</evidence>
<keyword evidence="7" id="KW-0547">Nucleotide-binding</keyword>
<keyword evidence="8" id="KW-0255">Endonuclease</keyword>
<protein>
    <submittedName>
        <fullName evidence="13">Replication-associated protein</fullName>
    </submittedName>
</protein>
<keyword evidence="3" id="KW-0548">Nucleotidyltransferase</keyword>
<dbReference type="EMBL" id="KJ629231">
    <property type="protein sequence ID" value="AIG55117.1"/>
    <property type="molecule type" value="Genomic_DNA"/>
</dbReference>
<keyword evidence="6" id="KW-0479">Metal-binding</keyword>
<dbReference type="GO" id="GO:0016779">
    <property type="term" value="F:nucleotidyltransferase activity"/>
    <property type="evidence" value="ECO:0007669"/>
    <property type="project" value="UniProtKB-KW"/>
</dbReference>
<reference evidence="13" key="1">
    <citation type="submission" date="2014-03" db="EMBL/GenBank/DDBJ databases">
        <title>Evidence for functional protein expression from endogenous geminiviral sequences that have been integrated for Million of years within yam (Dioscorea L. spp.) genomes.</title>
        <authorList>
            <person name="Filloux D."/>
            <person name="Murrell S."/>
            <person name="Koohapitagtam M."/>
            <person name="Golden M."/>
            <person name="Julian C."/>
            <person name="Galzi S."/>
            <person name="Rodier-Goud M."/>
            <person name="D'Hont A."/>
            <person name="Vernerey M.S."/>
            <person name="Wilkin P."/>
            <person name="Peterschmitt M."/>
            <person name="Winter S."/>
            <person name="Murrell B."/>
            <person name="Martin D.P."/>
            <person name="Roumagnac P."/>
        </authorList>
    </citation>
    <scope>NUCLEOTIDE SEQUENCE</scope>
</reference>
<keyword evidence="11" id="KW-0238">DNA-binding</keyword>
<dbReference type="GO" id="GO:0003677">
    <property type="term" value="F:DNA binding"/>
    <property type="evidence" value="ECO:0007669"/>
    <property type="project" value="UniProtKB-KW"/>
</dbReference>
<dbReference type="GO" id="GO:0005198">
    <property type="term" value="F:structural molecule activity"/>
    <property type="evidence" value="ECO:0007669"/>
    <property type="project" value="InterPro"/>
</dbReference>
<keyword evidence="5" id="KW-0540">Nuclease</keyword>
<evidence type="ECO:0000313" key="13">
    <source>
        <dbReference type="EMBL" id="AIG55117.1"/>
    </source>
</evidence>
<evidence type="ECO:0000256" key="2">
    <source>
        <dbReference type="ARBA" id="ARBA00022679"/>
    </source>
</evidence>
<dbReference type="Gene3D" id="3.40.1310.20">
    <property type="match status" value="1"/>
</dbReference>
<dbReference type="GO" id="GO:0016888">
    <property type="term" value="F:DNA endonuclease activity, producing 5'-phosphomonoesters"/>
    <property type="evidence" value="ECO:0007669"/>
    <property type="project" value="InterPro"/>
</dbReference>
<dbReference type="SUPFAM" id="SSF55464">
    <property type="entry name" value="Origin of replication-binding domain, RBD-like"/>
    <property type="match status" value="1"/>
</dbReference>
<feature type="domain" description="CRESS-DNA virus Rep endonuclease" evidence="12">
    <location>
        <begin position="9"/>
        <end position="117"/>
    </location>
</feature>
<dbReference type="GO" id="GO:0046872">
    <property type="term" value="F:metal ion binding"/>
    <property type="evidence" value="ECO:0007669"/>
    <property type="project" value="UniProtKB-KW"/>
</dbReference>
<dbReference type="InterPro" id="IPR001301">
    <property type="entry name" value="Gemini_AL1_CLV"/>
</dbReference>
<dbReference type="PRINTS" id="PR00227">
    <property type="entry name" value="GEMCOATAL1"/>
</dbReference>
<evidence type="ECO:0000256" key="10">
    <source>
        <dbReference type="ARBA" id="ARBA00023124"/>
    </source>
</evidence>
<keyword evidence="10" id="KW-0190">Covalent protein-DNA linkage</keyword>
<dbReference type="InterPro" id="IPR049912">
    <property type="entry name" value="CRESS_DNA_REP"/>
</dbReference>
<dbReference type="InterPro" id="IPR001191">
    <property type="entry name" value="Gemini_AL1_REP"/>
</dbReference>
<keyword evidence="9" id="KW-0378">Hydrolase</keyword>
<dbReference type="PRINTS" id="PR00228">
    <property type="entry name" value="GEMCOATCLVL1"/>
</dbReference>
<evidence type="ECO:0000256" key="8">
    <source>
        <dbReference type="ARBA" id="ARBA00022759"/>
    </source>
</evidence>
<dbReference type="GO" id="GO:0000166">
    <property type="term" value="F:nucleotide binding"/>
    <property type="evidence" value="ECO:0007669"/>
    <property type="project" value="UniProtKB-KW"/>
</dbReference>
<name>A0A0G2R1V5_9LILI</name>
<evidence type="ECO:0000256" key="4">
    <source>
        <dbReference type="ARBA" id="ARBA00022705"/>
    </source>
</evidence>
<keyword evidence="2" id="KW-0808">Transferase</keyword>
<gene>
    <name evidence="13" type="primary">Rep</name>
</gene>
<accession>A0A0G2R1V5</accession>
<dbReference type="PROSITE" id="PS52020">
    <property type="entry name" value="CRESS_DNA_REP"/>
    <property type="match status" value="1"/>
</dbReference>
<keyword evidence="4" id="KW-0235">DNA replication</keyword>
<evidence type="ECO:0000256" key="6">
    <source>
        <dbReference type="ARBA" id="ARBA00022723"/>
    </source>
</evidence>
<dbReference type="AlphaFoldDB" id="A0A0G2R1V5"/>
<evidence type="ECO:0000256" key="1">
    <source>
        <dbReference type="ARBA" id="ARBA00006240"/>
    </source>
</evidence>
<dbReference type="Pfam" id="PF08283">
    <property type="entry name" value="Gemini_AL1_M"/>
    <property type="match status" value="1"/>
</dbReference>
<evidence type="ECO:0000256" key="9">
    <source>
        <dbReference type="ARBA" id="ARBA00022801"/>
    </source>
</evidence>
<evidence type="ECO:0000256" key="11">
    <source>
        <dbReference type="ARBA" id="ARBA00023125"/>
    </source>
</evidence>
<comment type="similarity">
    <text evidence="1">Belongs to the geminiviridae Rep protein family.</text>
</comment>
<evidence type="ECO:0000256" key="7">
    <source>
        <dbReference type="ARBA" id="ARBA00022741"/>
    </source>
</evidence>
<dbReference type="Pfam" id="PF00799">
    <property type="entry name" value="Gemini_AL1"/>
    <property type="match status" value="1"/>
</dbReference>
<dbReference type="InterPro" id="IPR022692">
    <property type="entry name" value="Gemini_AL1_REP_central"/>
</dbReference>
<organism evidence="13">
    <name type="scientific">Dioscorea decipiens</name>
    <dbReference type="NCBI Taxonomy" id="167583"/>
    <lineage>
        <taxon>Eukaryota</taxon>
        <taxon>Viridiplantae</taxon>
        <taxon>Streptophyta</taxon>
        <taxon>Embryophyta</taxon>
        <taxon>Tracheophyta</taxon>
        <taxon>Spermatophyta</taxon>
        <taxon>Magnoliopsida</taxon>
        <taxon>Liliopsida</taxon>
        <taxon>Dioscoreales</taxon>
        <taxon>Dioscoreaceae</taxon>
        <taxon>Dioscorea</taxon>
    </lineage>
</organism>